<feature type="region of interest" description="Disordered" evidence="1">
    <location>
        <begin position="614"/>
        <end position="675"/>
    </location>
</feature>
<feature type="region of interest" description="Disordered" evidence="1">
    <location>
        <begin position="1"/>
        <end position="338"/>
    </location>
</feature>
<feature type="compositionally biased region" description="Pro residues" evidence="1">
    <location>
        <begin position="22"/>
        <end position="32"/>
    </location>
</feature>
<feature type="compositionally biased region" description="Low complexity" evidence="1">
    <location>
        <begin position="220"/>
        <end position="244"/>
    </location>
</feature>
<gene>
    <name evidence="2" type="ORF">PF005_g25478</name>
</gene>
<feature type="compositionally biased region" description="Low complexity" evidence="1">
    <location>
        <begin position="158"/>
        <end position="185"/>
    </location>
</feature>
<feature type="compositionally biased region" description="Low complexity" evidence="1">
    <location>
        <begin position="43"/>
        <end position="54"/>
    </location>
</feature>
<accession>A0A6A3W380</accession>
<reference evidence="2 3" key="1">
    <citation type="submission" date="2018-08" db="EMBL/GenBank/DDBJ databases">
        <title>Genomic investigation of the strawberry pathogen Phytophthora fragariae indicates pathogenicity is determined by transcriptional variation in three key races.</title>
        <authorList>
            <person name="Adams T.M."/>
            <person name="Armitage A.D."/>
            <person name="Sobczyk M.K."/>
            <person name="Bates H.J."/>
            <person name="Dunwell J.M."/>
            <person name="Nellist C.F."/>
            <person name="Harrison R.J."/>
        </authorList>
    </citation>
    <scope>NUCLEOTIDE SEQUENCE [LARGE SCALE GENOMIC DNA]</scope>
    <source>
        <strain evidence="2 3">NOV-27</strain>
    </source>
</reference>
<feature type="compositionally biased region" description="Low complexity" evidence="1">
    <location>
        <begin position="97"/>
        <end position="144"/>
    </location>
</feature>
<evidence type="ECO:0000256" key="1">
    <source>
        <dbReference type="SAM" id="MobiDB-lite"/>
    </source>
</evidence>
<feature type="compositionally biased region" description="Low complexity" evidence="1">
    <location>
        <begin position="11"/>
        <end position="21"/>
    </location>
</feature>
<evidence type="ECO:0000313" key="2">
    <source>
        <dbReference type="EMBL" id="KAE9175250.1"/>
    </source>
</evidence>
<protein>
    <submittedName>
        <fullName evidence="2">Uncharacterized protein</fullName>
    </submittedName>
</protein>
<keyword evidence="3" id="KW-1185">Reference proteome</keyword>
<dbReference type="AlphaFoldDB" id="A0A6A3W380"/>
<organism evidence="2 3">
    <name type="scientific">Phytophthora fragariae</name>
    <dbReference type="NCBI Taxonomy" id="53985"/>
    <lineage>
        <taxon>Eukaryota</taxon>
        <taxon>Sar</taxon>
        <taxon>Stramenopiles</taxon>
        <taxon>Oomycota</taxon>
        <taxon>Peronosporomycetes</taxon>
        <taxon>Peronosporales</taxon>
        <taxon>Peronosporaceae</taxon>
        <taxon>Phytophthora</taxon>
    </lineage>
</organism>
<proteinExistence type="predicted"/>
<evidence type="ECO:0000313" key="3">
    <source>
        <dbReference type="Proteomes" id="UP000433483"/>
    </source>
</evidence>
<feature type="non-terminal residue" evidence="2">
    <location>
        <position position="675"/>
    </location>
</feature>
<feature type="compositionally biased region" description="Pro residues" evidence="1">
    <location>
        <begin position="1"/>
        <end position="10"/>
    </location>
</feature>
<dbReference type="Proteomes" id="UP000433483">
    <property type="component" value="Unassembled WGS sequence"/>
</dbReference>
<sequence length="675" mass="68645">MSSPPSPPHASIPQPATDSPAPSAPPQGPPAPTARASGSPLPADDSAASLVSLATRASTRIANKRHPSADALADIRRQKKRLVLRQGEGSAPPAPTPSAAKTTRPATSGTPSPATAATASPATAATGSPVTAAPASSATATAASDTQAGPRTTPGRVTAATTNAPAATSASSTSSPATPSAPASAGADTLDAPQAPKKPAKKPRAKVGSTPKRATKKKSTPSATSSACSASAPLAPSTSAAAPPALAPPIEPPLRSTSAQAAPPVILSVDSDSDSDADFDAAPPTQGYPAPLPHIDPDVADPTLATSPLPGGAQPVSTRPLPRVMPTSSGVAPPAHRARADRAPFDLTEFLSRFHTGPQAAPASAPHTSLSPAETVTDTHVHRHLADRFVQDSPGAGPDLAGVLTELLDFVRGHPARAVGGQIATPTSAPATTPQPWPTPDPLFWTLPNAKGILPPVETRNLRTAQFQPPAHRVRGDFTPTATHDLAAHRLIPFLTSPEGMHETPMGYVLRIREEFPFDNAPAIAIAARRFGRHGLTIMHCKRVDRATRLRAGSADANFNMDFGRSASPPPAPGYTSYFDLLSAVQGLTTFANANWHEPMAHVMYRSGDGMTIGEDSTSVDASSDEETLPDDGAPSITLVGAVSAGGASDEGSPSACGATTLVASPGRLESNCRT</sequence>
<name>A0A6A3W380_9STRA</name>
<dbReference type="EMBL" id="QXGB01002758">
    <property type="protein sequence ID" value="KAE9175250.1"/>
    <property type="molecule type" value="Genomic_DNA"/>
</dbReference>
<comment type="caution">
    <text evidence="2">The sequence shown here is derived from an EMBL/GenBank/DDBJ whole genome shotgun (WGS) entry which is preliminary data.</text>
</comment>